<dbReference type="KEGG" id="ngl:RG1141_PA11480"/>
<dbReference type="AlphaFoldDB" id="A0A068TKA4"/>
<proteinExistence type="predicted"/>
<dbReference type="EMBL" id="HG938356">
    <property type="protein sequence ID" value="CDN57980.1"/>
    <property type="molecule type" value="Genomic_DNA"/>
</dbReference>
<reference evidence="2" key="1">
    <citation type="journal article" date="2014" name="BMC Genomics">
        <title>Genome sequencing of two Neorhizobium galegae strains reveals a noeT gene responsible for the unusual acetylation of the nodulation factors.</title>
        <authorList>
            <person name="Osterman J."/>
            <person name="Marsh J."/>
            <person name="Laine P.K."/>
            <person name="Zeng Z."/>
            <person name="Alatalo E."/>
            <person name="Sullivan J.T."/>
            <person name="Young J.P."/>
            <person name="Thomas-Oates J."/>
            <person name="Paulin L."/>
            <person name="Lindstrom K."/>
        </authorList>
    </citation>
    <scope>NUCLEOTIDE SEQUENCE [LARGE SCALE GENOMIC DNA]</scope>
    <source>
        <strain evidence="2">HAMBI 1141</strain>
        <plasmid evidence="2">II</plasmid>
    </source>
</reference>
<evidence type="ECO:0000313" key="2">
    <source>
        <dbReference type="Proteomes" id="UP000028186"/>
    </source>
</evidence>
<gene>
    <name evidence="1" type="ORF">RG1141_PA11480</name>
</gene>
<name>A0A068TKA4_NEOGA</name>
<evidence type="ECO:0000313" key="1">
    <source>
        <dbReference type="EMBL" id="CDN57980.1"/>
    </source>
</evidence>
<protein>
    <submittedName>
        <fullName evidence="1">Uncharacterized protein</fullName>
    </submittedName>
</protein>
<accession>A0A068TKA4</accession>
<dbReference type="HOGENOM" id="CLU_2356839_0_0_5"/>
<dbReference type="Proteomes" id="UP000028186">
    <property type="component" value="Plasmid pHAMBI1141a"/>
</dbReference>
<sequence>MGREAITRVEIGGEAGDVLALLESTELVLRGDIRRRFPRDRLVNVHVDGSALCFTCNGESVSLHMGAIGAEKWRNAIATPPPSLRAKLGLERDAGA</sequence>
<keyword evidence="1" id="KW-0614">Plasmid</keyword>
<organism evidence="1 2">
    <name type="scientific">Neorhizobium galegae bv. officinalis bv. officinalis str. HAMBI 1141</name>
    <dbReference type="NCBI Taxonomy" id="1028801"/>
    <lineage>
        <taxon>Bacteria</taxon>
        <taxon>Pseudomonadati</taxon>
        <taxon>Pseudomonadota</taxon>
        <taxon>Alphaproteobacteria</taxon>
        <taxon>Hyphomicrobiales</taxon>
        <taxon>Rhizobiaceae</taxon>
        <taxon>Rhizobium/Agrobacterium group</taxon>
        <taxon>Neorhizobium</taxon>
    </lineage>
</organism>
<geneLocation type="plasmid" evidence="2">
    <name>II</name>
</geneLocation>